<evidence type="ECO:0000313" key="2">
    <source>
        <dbReference type="EMBL" id="RRT82349.1"/>
    </source>
</evidence>
<feature type="region of interest" description="Disordered" evidence="1">
    <location>
        <begin position="1"/>
        <end position="61"/>
    </location>
</feature>
<sequence>MNVSLPGPRERLQRPQALRKGAVSTTEKSPEDLRFRPPPGDEFRTRWDLTSSQPAGPASLLSAGNSAGLCGSLWWWRTSLAFAHSDEGCAASSFGRTALGANSAMLVVRLMGGRGRFLSNISLAPPPLFLSLSLPSPPAKQRRSWRRRRCM</sequence>
<proteinExistence type="predicted"/>
<protein>
    <submittedName>
        <fullName evidence="2">Uncharacterized protein</fullName>
    </submittedName>
</protein>
<organism evidence="2 3">
    <name type="scientific">Ensete ventricosum</name>
    <name type="common">Abyssinian banana</name>
    <name type="synonym">Musa ensete</name>
    <dbReference type="NCBI Taxonomy" id="4639"/>
    <lineage>
        <taxon>Eukaryota</taxon>
        <taxon>Viridiplantae</taxon>
        <taxon>Streptophyta</taxon>
        <taxon>Embryophyta</taxon>
        <taxon>Tracheophyta</taxon>
        <taxon>Spermatophyta</taxon>
        <taxon>Magnoliopsida</taxon>
        <taxon>Liliopsida</taxon>
        <taxon>Zingiberales</taxon>
        <taxon>Musaceae</taxon>
        <taxon>Ensete</taxon>
    </lineage>
</organism>
<evidence type="ECO:0000313" key="3">
    <source>
        <dbReference type="Proteomes" id="UP000287651"/>
    </source>
</evidence>
<gene>
    <name evidence="2" type="ORF">B296_00011091</name>
</gene>
<name>A0A427B1G2_ENSVE</name>
<dbReference type="EMBL" id="AMZH03000714">
    <property type="protein sequence ID" value="RRT82349.1"/>
    <property type="molecule type" value="Genomic_DNA"/>
</dbReference>
<evidence type="ECO:0000256" key="1">
    <source>
        <dbReference type="SAM" id="MobiDB-lite"/>
    </source>
</evidence>
<dbReference type="Proteomes" id="UP000287651">
    <property type="component" value="Unassembled WGS sequence"/>
</dbReference>
<feature type="compositionally biased region" description="Basic and acidic residues" evidence="1">
    <location>
        <begin position="28"/>
        <end position="47"/>
    </location>
</feature>
<accession>A0A427B1G2</accession>
<reference evidence="2 3" key="1">
    <citation type="journal article" date="2014" name="Agronomy (Basel)">
        <title>A Draft Genome Sequence for Ensete ventricosum, the Drought-Tolerant Tree Against Hunger.</title>
        <authorList>
            <person name="Harrison J."/>
            <person name="Moore K.A."/>
            <person name="Paszkiewicz K."/>
            <person name="Jones T."/>
            <person name="Grant M."/>
            <person name="Ambacheew D."/>
            <person name="Muzemil S."/>
            <person name="Studholme D.J."/>
        </authorList>
    </citation>
    <scope>NUCLEOTIDE SEQUENCE [LARGE SCALE GENOMIC DNA]</scope>
</reference>
<comment type="caution">
    <text evidence="2">The sequence shown here is derived from an EMBL/GenBank/DDBJ whole genome shotgun (WGS) entry which is preliminary data.</text>
</comment>
<dbReference type="AlphaFoldDB" id="A0A427B1G2"/>